<dbReference type="ExpressionAtlas" id="F6YMF4">
    <property type="expression patterns" value="baseline"/>
</dbReference>
<dbReference type="InterPro" id="IPR050056">
    <property type="entry name" value="Hemoglobin_oxygen_transport"/>
</dbReference>
<reference evidence="10" key="2">
    <citation type="submission" date="2025-05" db="UniProtKB">
        <authorList>
            <consortium name="Ensembl"/>
        </authorList>
    </citation>
    <scope>IDENTIFICATION</scope>
</reference>
<dbReference type="CDD" id="cd08927">
    <property type="entry name" value="Hb-alpha-like"/>
    <property type="match status" value="1"/>
</dbReference>
<dbReference type="PROSITE" id="PS01033">
    <property type="entry name" value="GLOBIN"/>
    <property type="match status" value="1"/>
</dbReference>
<dbReference type="Ensembl" id="ENSMODT00000021124.4">
    <property type="protein sequence ID" value="ENSMODP00000020757.3"/>
    <property type="gene ID" value="ENSMODG00000016635.4"/>
</dbReference>
<accession>F6YMK0</accession>
<keyword evidence="5 8" id="KW-0561">Oxygen transport</keyword>
<gene>
    <name evidence="10" type="primary">LOC130453478</name>
</gene>
<dbReference type="AlphaFoldDB" id="F6YMF4"/>
<accession>F6YMF4</accession>
<dbReference type="GO" id="GO:0005833">
    <property type="term" value="C:hemoglobin complex"/>
    <property type="evidence" value="ECO:0000318"/>
    <property type="project" value="GO_Central"/>
</dbReference>
<proteinExistence type="inferred from homology"/>
<evidence type="ECO:0000256" key="1">
    <source>
        <dbReference type="ARBA" id="ARBA00003705"/>
    </source>
</evidence>
<evidence type="ECO:0000256" key="2">
    <source>
        <dbReference type="ARBA" id="ARBA00008705"/>
    </source>
</evidence>
<comment type="function">
    <text evidence="1">Involved in oxygen transport from the lung to the various peripheral tissues.</text>
</comment>
<dbReference type="GO" id="GO:0031838">
    <property type="term" value="C:haptoglobin-hemoglobin complex"/>
    <property type="evidence" value="ECO:0000318"/>
    <property type="project" value="GO_Central"/>
</dbReference>
<dbReference type="Proteomes" id="UP000002280">
    <property type="component" value="Chromosome 6"/>
</dbReference>
<dbReference type="PANTHER" id="PTHR11442">
    <property type="entry name" value="HEMOGLOBIN FAMILY MEMBER"/>
    <property type="match status" value="1"/>
</dbReference>
<dbReference type="KEGG" id="mdo:100618857"/>
<comment type="similarity">
    <text evidence="2 8">Belongs to the globin family.</text>
</comment>
<dbReference type="Gene3D" id="1.10.490.10">
    <property type="entry name" value="Globins"/>
    <property type="match status" value="1"/>
</dbReference>
<organism evidence="10 11">
    <name type="scientific">Monodelphis domestica</name>
    <name type="common">Gray short-tailed opossum</name>
    <dbReference type="NCBI Taxonomy" id="13616"/>
    <lineage>
        <taxon>Eukaryota</taxon>
        <taxon>Metazoa</taxon>
        <taxon>Chordata</taxon>
        <taxon>Craniata</taxon>
        <taxon>Vertebrata</taxon>
        <taxon>Euteleostomi</taxon>
        <taxon>Mammalia</taxon>
        <taxon>Metatheria</taxon>
        <taxon>Didelphimorphia</taxon>
        <taxon>Didelphidae</taxon>
        <taxon>Monodelphis</taxon>
    </lineage>
</organism>
<dbReference type="Bgee" id="ENSMODG00000016635">
    <property type="expression patterns" value="Expressed in lung and 20 other cell types or tissues"/>
</dbReference>
<evidence type="ECO:0000256" key="4">
    <source>
        <dbReference type="ARBA" id="ARBA00022617"/>
    </source>
</evidence>
<dbReference type="PANTHER" id="PTHR11442:SF48">
    <property type="entry name" value="HEMOGLOBIN SUBUNIT ALPHA"/>
    <property type="match status" value="1"/>
</dbReference>
<keyword evidence="11" id="KW-1185">Reference proteome</keyword>
<evidence type="ECO:0000256" key="6">
    <source>
        <dbReference type="ARBA" id="ARBA00022723"/>
    </source>
</evidence>
<dbReference type="GO" id="GO:0015671">
    <property type="term" value="P:oxygen transport"/>
    <property type="evidence" value="ECO:0000318"/>
    <property type="project" value="GO_Central"/>
</dbReference>
<reference evidence="10 11" key="1">
    <citation type="journal article" date="2007" name="Nature">
        <title>Genome of the marsupial Monodelphis domestica reveals innovation in non-coding sequences.</title>
        <authorList>
            <person name="Mikkelsen T.S."/>
            <person name="Wakefield M.J."/>
            <person name="Aken B."/>
            <person name="Amemiya C.T."/>
            <person name="Chang J.L."/>
            <person name="Duke S."/>
            <person name="Garber M."/>
            <person name="Gentles A.J."/>
            <person name="Goodstadt L."/>
            <person name="Heger A."/>
            <person name="Jurka J."/>
            <person name="Kamal M."/>
            <person name="Mauceli E."/>
            <person name="Searle S.M."/>
            <person name="Sharpe T."/>
            <person name="Baker M.L."/>
            <person name="Batzer M.A."/>
            <person name="Benos P.V."/>
            <person name="Belov K."/>
            <person name="Clamp M."/>
            <person name="Cook A."/>
            <person name="Cuff J."/>
            <person name="Das R."/>
            <person name="Davidow L."/>
            <person name="Deakin J.E."/>
            <person name="Fazzari M.J."/>
            <person name="Glass J.L."/>
            <person name="Grabherr M."/>
            <person name="Greally J.M."/>
            <person name="Gu W."/>
            <person name="Hore T.A."/>
            <person name="Huttley G.A."/>
            <person name="Kleber M."/>
            <person name="Jirtle R.L."/>
            <person name="Koina E."/>
            <person name="Lee J.T."/>
            <person name="Mahony S."/>
            <person name="Marra M.A."/>
            <person name="Miller R.D."/>
            <person name="Nicholls R.D."/>
            <person name="Oda M."/>
            <person name="Papenfuss A.T."/>
            <person name="Parra Z.E."/>
            <person name="Pollock D.D."/>
            <person name="Ray D.A."/>
            <person name="Schein J.E."/>
            <person name="Speed T.P."/>
            <person name="Thompson K."/>
            <person name="VandeBerg J.L."/>
            <person name="Wade C.M."/>
            <person name="Walker J.A."/>
            <person name="Waters P.D."/>
            <person name="Webber C."/>
            <person name="Weidman J.R."/>
            <person name="Xie X."/>
            <person name="Zody M.C."/>
            <person name="Baldwin J."/>
            <person name="Abdouelleil A."/>
            <person name="Abdulkadir J."/>
            <person name="Abebe A."/>
            <person name="Abera B."/>
            <person name="Abreu J."/>
            <person name="Acer S.C."/>
            <person name="Aftuck L."/>
            <person name="Alexander A."/>
            <person name="An P."/>
            <person name="Anderson E."/>
            <person name="Anderson S."/>
            <person name="Arachi H."/>
            <person name="Azer M."/>
            <person name="Bachantsang P."/>
            <person name="Barry A."/>
            <person name="Bayul T."/>
            <person name="Berlin A."/>
            <person name="Bessette D."/>
            <person name="Bloom T."/>
            <person name="Bloom T."/>
            <person name="Boguslavskiy L."/>
            <person name="Bonnet C."/>
            <person name="Boukhgalter B."/>
            <person name="Bourzgui I."/>
            <person name="Brown A."/>
            <person name="Cahill P."/>
            <person name="Channer S."/>
            <person name="Cheshatsang Y."/>
            <person name="Chuda L."/>
            <person name="Citroen M."/>
            <person name="Collymore A."/>
            <person name="Cooke P."/>
            <person name="Costello M."/>
            <person name="D'Aco K."/>
            <person name="Daza R."/>
            <person name="De Haan G."/>
            <person name="DeGray S."/>
            <person name="DeMaso C."/>
            <person name="Dhargay N."/>
            <person name="Dooley K."/>
            <person name="Dooley E."/>
            <person name="Doricent M."/>
            <person name="Dorje P."/>
            <person name="Dorjee K."/>
            <person name="Dupes A."/>
            <person name="Elong R."/>
            <person name="Falk J."/>
            <person name="Farina A."/>
            <person name="Faro S."/>
            <person name="Ferguson D."/>
            <person name="Fisher S."/>
            <person name="Foley C.D."/>
            <person name="Franke A."/>
            <person name="Friedrich D."/>
            <person name="Gadbois L."/>
            <person name="Gearin G."/>
            <person name="Gearin C.R."/>
            <person name="Giannoukos G."/>
            <person name="Goode T."/>
            <person name="Graham J."/>
            <person name="Grandbois E."/>
            <person name="Grewal S."/>
            <person name="Gyaltsen K."/>
            <person name="Hafez N."/>
            <person name="Hagos B."/>
            <person name="Hall J."/>
            <person name="Henson C."/>
            <person name="Hollinger A."/>
            <person name="Honan T."/>
            <person name="Huard M.D."/>
            <person name="Hughes L."/>
            <person name="Hurhula B."/>
            <person name="Husby M.E."/>
            <person name="Kamat A."/>
            <person name="Kanga B."/>
            <person name="Kashin S."/>
            <person name="Khazanovich D."/>
            <person name="Kisner P."/>
            <person name="Lance K."/>
            <person name="Lara M."/>
            <person name="Lee W."/>
            <person name="Lennon N."/>
            <person name="Letendre F."/>
            <person name="LeVine R."/>
            <person name="Lipovsky A."/>
            <person name="Liu X."/>
            <person name="Liu J."/>
            <person name="Liu S."/>
            <person name="Lokyitsang T."/>
            <person name="Lokyitsang Y."/>
            <person name="Lubonja R."/>
            <person name="Lui A."/>
            <person name="MacDonald P."/>
            <person name="Magnisalis V."/>
            <person name="Maru K."/>
            <person name="Matthews C."/>
            <person name="McCusker W."/>
            <person name="McDonough S."/>
            <person name="Mehta T."/>
            <person name="Meldrim J."/>
            <person name="Meneus L."/>
            <person name="Mihai O."/>
            <person name="Mihalev A."/>
            <person name="Mihova T."/>
            <person name="Mittelman R."/>
            <person name="Mlenga V."/>
            <person name="Montmayeur A."/>
            <person name="Mulrain L."/>
            <person name="Navidi A."/>
            <person name="Naylor J."/>
            <person name="Negash T."/>
            <person name="Nguyen T."/>
            <person name="Nguyen N."/>
            <person name="Nicol R."/>
            <person name="Norbu C."/>
            <person name="Norbu N."/>
            <person name="Novod N."/>
            <person name="O'Neill B."/>
            <person name="Osman S."/>
            <person name="Markiewicz E."/>
            <person name="Oyono O.L."/>
            <person name="Patti C."/>
            <person name="Phunkhang P."/>
            <person name="Pierre F."/>
            <person name="Priest M."/>
            <person name="Raghuraman S."/>
            <person name="Rege F."/>
            <person name="Reyes R."/>
            <person name="Rise C."/>
            <person name="Rogov P."/>
            <person name="Ross K."/>
            <person name="Ryan E."/>
            <person name="Settipalli S."/>
            <person name="Shea T."/>
            <person name="Sherpa N."/>
            <person name="Shi L."/>
            <person name="Shih D."/>
            <person name="Sparrow T."/>
            <person name="Spaulding J."/>
            <person name="Stalker J."/>
            <person name="Stange-Thomann N."/>
            <person name="Stavropoulos S."/>
            <person name="Stone C."/>
            <person name="Strader C."/>
            <person name="Tesfaye S."/>
            <person name="Thomson T."/>
            <person name="Thoulutsang Y."/>
            <person name="Thoulutsang D."/>
            <person name="Topham K."/>
            <person name="Topping I."/>
            <person name="Tsamla T."/>
            <person name="Vassiliev H."/>
            <person name="Vo A."/>
            <person name="Wangchuk T."/>
            <person name="Wangdi T."/>
            <person name="Weiand M."/>
            <person name="Wilkinson J."/>
            <person name="Wilson A."/>
            <person name="Yadav S."/>
            <person name="Young G."/>
            <person name="Yu Q."/>
            <person name="Zembek L."/>
            <person name="Zhong D."/>
            <person name="Zimmer A."/>
            <person name="Zwirko Z."/>
            <person name="Jaffe D.B."/>
            <person name="Alvarez P."/>
            <person name="Brockman W."/>
            <person name="Butler J."/>
            <person name="Chin C."/>
            <person name="Gnerre S."/>
            <person name="MacCallum I."/>
            <person name="Graves J.A."/>
            <person name="Ponting C.P."/>
            <person name="Breen M."/>
            <person name="Samollow P.B."/>
            <person name="Lander E.S."/>
            <person name="Lindblad-Toh K."/>
        </authorList>
    </citation>
    <scope>NUCLEOTIDE SEQUENCE [LARGE SCALE GENOMIC DNA]</scope>
</reference>
<dbReference type="SUPFAM" id="SSF46458">
    <property type="entry name" value="Globin-like"/>
    <property type="match status" value="1"/>
</dbReference>
<evidence type="ECO:0000313" key="11">
    <source>
        <dbReference type="Proteomes" id="UP000002280"/>
    </source>
</evidence>
<dbReference type="FunFam" id="1.10.490.10:FF:000002">
    <property type="entry name" value="Hemoglobin subunit alpha"/>
    <property type="match status" value="1"/>
</dbReference>
<evidence type="ECO:0000259" key="9">
    <source>
        <dbReference type="PROSITE" id="PS01033"/>
    </source>
</evidence>
<dbReference type="GO" id="GO:0005344">
    <property type="term" value="F:oxygen carrier activity"/>
    <property type="evidence" value="ECO:0000318"/>
    <property type="project" value="GO_Central"/>
</dbReference>
<name>F6YMF4_MONDO</name>
<keyword evidence="7" id="KW-0408">Iron</keyword>
<evidence type="ECO:0000256" key="8">
    <source>
        <dbReference type="RuleBase" id="RU000356"/>
    </source>
</evidence>
<dbReference type="Pfam" id="PF00042">
    <property type="entry name" value="Globin"/>
    <property type="match status" value="1"/>
</dbReference>
<dbReference type="Ensembl" id="ENSMODT00000083876.1">
    <property type="protein sequence ID" value="ENSMODP00000051633.1"/>
    <property type="gene ID" value="ENSMODG00000016635.4"/>
</dbReference>
<dbReference type="HOGENOM" id="CLU_003827_10_2_1"/>
<dbReference type="InterPro" id="IPR000971">
    <property type="entry name" value="Globin"/>
</dbReference>
<dbReference type="GO" id="GO:0046872">
    <property type="term" value="F:metal ion binding"/>
    <property type="evidence" value="ECO:0007669"/>
    <property type="project" value="UniProtKB-KW"/>
</dbReference>
<keyword evidence="3 8" id="KW-0813">Transport</keyword>
<dbReference type="GeneTree" id="ENSGT00940000154590"/>
<dbReference type="GO" id="GO:0019825">
    <property type="term" value="F:oxygen binding"/>
    <property type="evidence" value="ECO:0007669"/>
    <property type="project" value="InterPro"/>
</dbReference>
<keyword evidence="6" id="KW-0479">Metal-binding</keyword>
<keyword evidence="4 8" id="KW-0349">Heme</keyword>
<dbReference type="GO" id="GO:0048821">
    <property type="term" value="P:erythrocyte development"/>
    <property type="evidence" value="ECO:0000318"/>
    <property type="project" value="GO_Central"/>
</dbReference>
<dbReference type="eggNOG" id="KOG3378">
    <property type="taxonomic scope" value="Eukaryota"/>
</dbReference>
<feature type="domain" description="Globin" evidence="9">
    <location>
        <begin position="43"/>
        <end position="183"/>
    </location>
</feature>
<dbReference type="Ensembl" id="ENSMODT00000021126.4">
    <property type="protein sequence ID" value="ENSMODP00000020759.3"/>
    <property type="gene ID" value="ENSMODG00000016635.4"/>
</dbReference>
<dbReference type="InterPro" id="IPR002338">
    <property type="entry name" value="Hemoglobin_a-typ"/>
</dbReference>
<evidence type="ECO:0000256" key="7">
    <source>
        <dbReference type="ARBA" id="ARBA00023004"/>
    </source>
</evidence>
<protein>
    <submittedName>
        <fullName evidence="10">Hemoglobin subunit zeta</fullName>
    </submittedName>
</protein>
<evidence type="ECO:0000256" key="5">
    <source>
        <dbReference type="ARBA" id="ARBA00022621"/>
    </source>
</evidence>
<dbReference type="HOGENOM" id="CLU_915151_0_0_1"/>
<sequence length="183" mass="19469">MSNAHWGICPGCALPGNPLKGLWGSGLHLSGPVTDPEKKVNMVLSAADKTNVKAAWSKVGGNSGAYMGEALYRTFLSFPPTKTYFPHFDFSAGSAQIKGQGQKIADAVSLAVAHMDDLATALSALSDLHAHNLKVDPVNFKLLCHNVLVTLAGHLGKDFTPEIHASLDKFLALLSTVLTSKYR</sequence>
<evidence type="ECO:0000256" key="3">
    <source>
        <dbReference type="ARBA" id="ARBA00022448"/>
    </source>
</evidence>
<dbReference type="InterPro" id="IPR009050">
    <property type="entry name" value="Globin-like_sf"/>
</dbReference>
<accession>F6YMH9</accession>
<dbReference type="InterPro" id="IPR012292">
    <property type="entry name" value="Globin/Proto"/>
</dbReference>
<dbReference type="Ensembl" id="ENSMODT00000021121.4">
    <property type="protein sequence ID" value="ENSMODP00000020754.4"/>
    <property type="gene ID" value="ENSMODG00000016635.4"/>
</dbReference>
<dbReference type="PRINTS" id="PR00612">
    <property type="entry name" value="ALPHAHAEM"/>
</dbReference>
<dbReference type="GO" id="GO:0020037">
    <property type="term" value="F:heme binding"/>
    <property type="evidence" value="ECO:0000318"/>
    <property type="project" value="GO_Central"/>
</dbReference>
<evidence type="ECO:0000313" key="10">
    <source>
        <dbReference type="Ensembl" id="ENSMODP00000020759.3"/>
    </source>
</evidence>